<comment type="caution">
    <text evidence="1">The sequence shown here is derived from an EMBL/GenBank/DDBJ whole genome shotgun (WGS) entry which is preliminary data.</text>
</comment>
<accession>A0AA41XDI9</accession>
<dbReference type="EMBL" id="JANCLT010000016">
    <property type="protein sequence ID" value="MCP8970905.1"/>
    <property type="molecule type" value="Genomic_DNA"/>
</dbReference>
<dbReference type="Proteomes" id="UP001156102">
    <property type="component" value="Unassembled WGS sequence"/>
</dbReference>
<gene>
    <name evidence="1" type="ORF">NK662_20505</name>
</gene>
<evidence type="ECO:0000313" key="1">
    <source>
        <dbReference type="EMBL" id="MCP8970905.1"/>
    </source>
</evidence>
<dbReference type="AlphaFoldDB" id="A0AA41XDI9"/>
<proteinExistence type="predicted"/>
<protein>
    <submittedName>
        <fullName evidence="1">Uncharacterized protein</fullName>
    </submittedName>
</protein>
<name>A0AA41XDI9_9BACI</name>
<reference evidence="1" key="1">
    <citation type="submission" date="2022-07" db="EMBL/GenBank/DDBJ databases">
        <authorList>
            <person name="Li W.-J."/>
            <person name="Deng Q.-Q."/>
        </authorList>
    </citation>
    <scope>NUCLEOTIDE SEQUENCE</scope>
    <source>
        <strain evidence="1">SYSU M60031</strain>
    </source>
</reference>
<sequence>METIRLQYIVEGTLDDKRKTEFANGLESSYDLDKFRENPMETHQEGTKETLKSIAMYYMCNIAEVQRVVVRMNGERYIDLTRPMLSYIKEQDLLSFNNLL</sequence>
<evidence type="ECO:0000313" key="2">
    <source>
        <dbReference type="Proteomes" id="UP001156102"/>
    </source>
</evidence>
<dbReference type="RefSeq" id="WP_254760832.1">
    <property type="nucleotide sequence ID" value="NZ_JANCLT010000016.1"/>
</dbReference>
<keyword evidence="2" id="KW-1185">Reference proteome</keyword>
<organism evidence="1 2">
    <name type="scientific">Ectobacillus ponti</name>
    <dbReference type="NCBI Taxonomy" id="2961894"/>
    <lineage>
        <taxon>Bacteria</taxon>
        <taxon>Bacillati</taxon>
        <taxon>Bacillota</taxon>
        <taxon>Bacilli</taxon>
        <taxon>Bacillales</taxon>
        <taxon>Bacillaceae</taxon>
        <taxon>Ectobacillus</taxon>
    </lineage>
</organism>